<evidence type="ECO:0000313" key="3">
    <source>
        <dbReference type="EMBL" id="MFC4803507.1"/>
    </source>
</evidence>
<feature type="region of interest" description="Disordered" evidence="1">
    <location>
        <begin position="147"/>
        <end position="182"/>
    </location>
</feature>
<dbReference type="Proteomes" id="UP001595916">
    <property type="component" value="Unassembled WGS sequence"/>
</dbReference>
<dbReference type="RefSeq" id="WP_379786939.1">
    <property type="nucleotide sequence ID" value="NZ_JBHSHL010000002.1"/>
</dbReference>
<keyword evidence="4" id="KW-1185">Reference proteome</keyword>
<name>A0ABV9QHM0_9FIRM</name>
<dbReference type="InterPro" id="IPR050237">
    <property type="entry name" value="ATP-dep_AMP-bd_enzyme"/>
</dbReference>
<dbReference type="Pfam" id="PF00501">
    <property type="entry name" value="AMP-binding"/>
    <property type="match status" value="1"/>
</dbReference>
<sequence length="535" mass="60622">MSKIIDKFEEACLSYADRTAFFYLQHNRIREVSFGQLGIDVDNMEVLLRERGLGEGGRVLIFVPPSYELVVFMFACLKIGASAMYVDVWAGRKLIAETLSQYKADYIAVSKKTRFLKLAFGDINKIRRMLFIDRLYEKSRTYTGGIGTTYSQRDKKERASKDERRGRVSFFDGNGEKDGARTTLDTDIRKGEEATGRGFTDPNEDARPALLTMTTGSTGRPKIALRSRLDLYRQLELINDNMEDEGENIVLTTSFMYCFANVLKGFSTVLPQINLGTPAWFLNRRLGKFGSLAITSIITSPDFCLKTDNVYPGLKHLYLGGAILNYEEAGRIVHKYPGAKITYIYGATECNLIAKTDLSSYLARLKEGGPALLGQAVKGVRIRIGEDGEIAVNSKAILKDYLSHDRGNSMIDEDGEFWHKTGDVGEYRDGRLYYLGRKDVYVEDAGRRLYSNPLEQELVLALEGVEKCAFFHHEGRNRLFLQGGSLTEEEVRACLRQRGLPVEVEIYLNVKIPCDVKHHTKIDYKKLRRRLDKAR</sequence>
<evidence type="ECO:0000259" key="2">
    <source>
        <dbReference type="Pfam" id="PF00501"/>
    </source>
</evidence>
<proteinExistence type="predicted"/>
<dbReference type="InterPro" id="IPR020845">
    <property type="entry name" value="AMP-binding_CS"/>
</dbReference>
<protein>
    <submittedName>
        <fullName evidence="3">AMP-binding protein</fullName>
    </submittedName>
</protein>
<dbReference type="SUPFAM" id="SSF56801">
    <property type="entry name" value="Acetyl-CoA synthetase-like"/>
    <property type="match status" value="1"/>
</dbReference>
<dbReference type="PROSITE" id="PS00455">
    <property type="entry name" value="AMP_BINDING"/>
    <property type="match status" value="1"/>
</dbReference>
<dbReference type="Gene3D" id="3.40.50.12780">
    <property type="entry name" value="N-terminal domain of ligase-like"/>
    <property type="match status" value="1"/>
</dbReference>
<dbReference type="PANTHER" id="PTHR43767:SF1">
    <property type="entry name" value="NONRIBOSOMAL PEPTIDE SYNTHASE PES1 (EUROFUNG)-RELATED"/>
    <property type="match status" value="1"/>
</dbReference>
<feature type="domain" description="AMP-dependent synthetase/ligase" evidence="2">
    <location>
        <begin position="8"/>
        <end position="402"/>
    </location>
</feature>
<dbReference type="EMBL" id="JBHSHL010000002">
    <property type="protein sequence ID" value="MFC4803507.1"/>
    <property type="molecule type" value="Genomic_DNA"/>
</dbReference>
<organism evidence="3 4">
    <name type="scientific">Filifactor villosus</name>
    <dbReference type="NCBI Taxonomy" id="29374"/>
    <lineage>
        <taxon>Bacteria</taxon>
        <taxon>Bacillati</taxon>
        <taxon>Bacillota</taxon>
        <taxon>Clostridia</taxon>
        <taxon>Peptostreptococcales</taxon>
        <taxon>Filifactoraceae</taxon>
        <taxon>Filifactor</taxon>
    </lineage>
</organism>
<comment type="caution">
    <text evidence="3">The sequence shown here is derived from an EMBL/GenBank/DDBJ whole genome shotgun (WGS) entry which is preliminary data.</text>
</comment>
<evidence type="ECO:0000313" key="4">
    <source>
        <dbReference type="Proteomes" id="UP001595916"/>
    </source>
</evidence>
<reference evidence="4" key="1">
    <citation type="journal article" date="2019" name="Int. J. Syst. Evol. Microbiol.">
        <title>The Global Catalogue of Microorganisms (GCM) 10K type strain sequencing project: providing services to taxonomists for standard genome sequencing and annotation.</title>
        <authorList>
            <consortium name="The Broad Institute Genomics Platform"/>
            <consortium name="The Broad Institute Genome Sequencing Center for Infectious Disease"/>
            <person name="Wu L."/>
            <person name="Ma J."/>
        </authorList>
    </citation>
    <scope>NUCLEOTIDE SEQUENCE [LARGE SCALE GENOMIC DNA]</scope>
    <source>
        <strain evidence="4">CCUG 46385</strain>
    </source>
</reference>
<dbReference type="InterPro" id="IPR042099">
    <property type="entry name" value="ANL_N_sf"/>
</dbReference>
<dbReference type="InterPro" id="IPR000873">
    <property type="entry name" value="AMP-dep_synth/lig_dom"/>
</dbReference>
<accession>A0ABV9QHM0</accession>
<evidence type="ECO:0000256" key="1">
    <source>
        <dbReference type="SAM" id="MobiDB-lite"/>
    </source>
</evidence>
<dbReference type="PANTHER" id="PTHR43767">
    <property type="entry name" value="LONG-CHAIN-FATTY-ACID--COA LIGASE"/>
    <property type="match status" value="1"/>
</dbReference>
<gene>
    <name evidence="3" type="ORF">ACFO4R_00280</name>
</gene>
<feature type="compositionally biased region" description="Basic and acidic residues" evidence="1">
    <location>
        <begin position="152"/>
        <end position="166"/>
    </location>
</feature>